<dbReference type="Proteomes" id="UP000001351">
    <property type="component" value="Chromosome"/>
</dbReference>
<dbReference type="EMBL" id="CP002271">
    <property type="protein sequence ID" value="ADO70216.1"/>
    <property type="molecule type" value="Genomic_DNA"/>
</dbReference>
<dbReference type="Proteomes" id="UP000032702">
    <property type="component" value="Unassembled WGS sequence"/>
</dbReference>
<reference evidence="3 5" key="1">
    <citation type="submission" date="2006-04" db="EMBL/GenBank/DDBJ databases">
        <authorList>
            <person name="Nierman W.C."/>
        </authorList>
    </citation>
    <scope>NUCLEOTIDE SEQUENCE [LARGE SCALE GENOMIC DNA]</scope>
    <source>
        <strain evidence="3 5">DW4/3-1</strain>
    </source>
</reference>
<keyword evidence="4" id="KW-1185">Reference proteome</keyword>
<dbReference type="NCBIfam" id="NF033611">
    <property type="entry name" value="SAVED"/>
    <property type="match status" value="1"/>
</dbReference>
<dbReference type="RefSeq" id="WP_002617278.1">
    <property type="nucleotide sequence ID" value="NC_014623.1"/>
</dbReference>
<sequence length="502" mass="55096">MALKQVAARMEGDVFQGMVFWLNAAMLLRPSAKVSRVSIEHDQAAGVDDVSVHYDSPGINAGGRSCAADYFQVKYHVDRSSEYASDSFCDPDFIGATRSLLQRFHDARSRLGNADGWYRLNLVSNWQWASSDRLGPLLRQSEDGALPDRFFSEGARSELGKIRNAWREHLELSEADFEDFARRLRLRVDYLSRPALKDLLNERLINVGMREIPVDKAQNVYDSLTQHFIMNGTNSFDRETFRAMCEREGLLVSPPPSGPPVLGIRSFMRFAERMEDECMSFVCVASNFEGRHIRSADSWQNVVLPDVASFLRGASSLRTDEHHLLLECHSSLAFLAGYELDRKSGAQVFPVQKGVRMSVWKPGGSMSIANSAWAMTTSPAGSGSDVAISVSVSRDALADVKAYADGSSAIGGVVDARPASGIGQRAVANADHAVALADSLAEVIRAHRPKEGGTTHLFIAAPNALAFFLGQHRGALGKVQLYEFDFEGERGGSYSPSIRLPA</sequence>
<dbReference type="OrthoDB" id="268467at2"/>
<protein>
    <submittedName>
        <fullName evidence="2">Conserved uncharacterized protein</fullName>
    </submittedName>
</protein>
<dbReference type="STRING" id="378806.STAUR_2412"/>
<accession>Q08TK1</accession>
<dbReference type="EMBL" id="AAMD01000144">
    <property type="protein sequence ID" value="EAU63809.1"/>
    <property type="molecule type" value="Genomic_DNA"/>
</dbReference>
<dbReference type="eggNOG" id="COG1310">
    <property type="taxonomic scope" value="Bacteria"/>
</dbReference>
<evidence type="ECO:0000313" key="2">
    <source>
        <dbReference type="EMBL" id="ADO70216.1"/>
    </source>
</evidence>
<reference evidence="2 4" key="2">
    <citation type="journal article" date="2011" name="Mol. Biol. Evol.">
        <title>Comparative genomic analysis of fruiting body formation in Myxococcales.</title>
        <authorList>
            <person name="Huntley S."/>
            <person name="Hamann N."/>
            <person name="Wegener-Feldbrugge S."/>
            <person name="Treuner-Lange A."/>
            <person name="Kube M."/>
            <person name="Reinhardt R."/>
            <person name="Klages S."/>
            <person name="Muller R."/>
            <person name="Ronning C.M."/>
            <person name="Nierman W.C."/>
            <person name="Sogaard-Andersen L."/>
        </authorList>
    </citation>
    <scope>NUCLEOTIDE SEQUENCE [LARGE SCALE GENOMIC DNA]</scope>
    <source>
        <strain evidence="2 4">DW4/3-1</strain>
    </source>
</reference>
<gene>
    <name evidence="2" type="ordered locus">STAUR_2412</name>
    <name evidence="3" type="ORF">STIAU_1315</name>
</gene>
<feature type="domain" description="SMODS-associated and fused to various effectors" evidence="1">
    <location>
        <begin position="317"/>
        <end position="500"/>
    </location>
</feature>
<dbReference type="KEGG" id="sur:STAUR_2412"/>
<evidence type="ECO:0000259" key="1">
    <source>
        <dbReference type="Pfam" id="PF18145"/>
    </source>
</evidence>
<dbReference type="HOGENOM" id="CLU_040015_0_0_7"/>
<evidence type="ECO:0000313" key="5">
    <source>
        <dbReference type="Proteomes" id="UP000032702"/>
    </source>
</evidence>
<dbReference type="Pfam" id="PF18145">
    <property type="entry name" value="SAVED"/>
    <property type="match status" value="1"/>
</dbReference>
<name>Q08TK1_STIAD</name>
<dbReference type="AlphaFoldDB" id="Q08TK1"/>
<organism evidence="3 5">
    <name type="scientific">Stigmatella aurantiaca (strain DW4/3-1)</name>
    <dbReference type="NCBI Taxonomy" id="378806"/>
    <lineage>
        <taxon>Bacteria</taxon>
        <taxon>Pseudomonadati</taxon>
        <taxon>Myxococcota</taxon>
        <taxon>Myxococcia</taxon>
        <taxon>Myxococcales</taxon>
        <taxon>Cystobacterineae</taxon>
        <taxon>Archangiaceae</taxon>
        <taxon>Stigmatella</taxon>
    </lineage>
</organism>
<evidence type="ECO:0000313" key="4">
    <source>
        <dbReference type="Proteomes" id="UP000001351"/>
    </source>
</evidence>
<dbReference type="InterPro" id="IPR040836">
    <property type="entry name" value="SAVED"/>
</dbReference>
<dbReference type="PATRIC" id="fig|378806.16.peg.2720"/>
<proteinExistence type="predicted"/>
<evidence type="ECO:0000313" key="3">
    <source>
        <dbReference type="EMBL" id="EAU63809.1"/>
    </source>
</evidence>